<keyword evidence="3" id="KW-1185">Reference proteome</keyword>
<evidence type="ECO:0000313" key="2">
    <source>
        <dbReference type="EMBL" id="GFS14786.1"/>
    </source>
</evidence>
<organism evidence="2 3">
    <name type="scientific">Elysia marginata</name>
    <dbReference type="NCBI Taxonomy" id="1093978"/>
    <lineage>
        <taxon>Eukaryota</taxon>
        <taxon>Metazoa</taxon>
        <taxon>Spiralia</taxon>
        <taxon>Lophotrochozoa</taxon>
        <taxon>Mollusca</taxon>
        <taxon>Gastropoda</taxon>
        <taxon>Heterobranchia</taxon>
        <taxon>Euthyneura</taxon>
        <taxon>Panpulmonata</taxon>
        <taxon>Sacoglossa</taxon>
        <taxon>Placobranchoidea</taxon>
        <taxon>Plakobranchidae</taxon>
        <taxon>Elysia</taxon>
    </lineage>
</organism>
<dbReference type="EMBL" id="BMAT01013532">
    <property type="protein sequence ID" value="GFS14786.1"/>
    <property type="molecule type" value="Genomic_DNA"/>
</dbReference>
<feature type="compositionally biased region" description="Low complexity" evidence="1">
    <location>
        <begin position="114"/>
        <end position="131"/>
    </location>
</feature>
<dbReference type="AlphaFoldDB" id="A0AAV4J0L2"/>
<feature type="region of interest" description="Disordered" evidence="1">
    <location>
        <begin position="108"/>
        <end position="132"/>
    </location>
</feature>
<feature type="region of interest" description="Disordered" evidence="1">
    <location>
        <begin position="65"/>
        <end position="95"/>
    </location>
</feature>
<dbReference type="Proteomes" id="UP000762676">
    <property type="component" value="Unassembled WGS sequence"/>
</dbReference>
<name>A0AAV4J0L2_9GAST</name>
<feature type="compositionally biased region" description="Polar residues" evidence="1">
    <location>
        <begin position="65"/>
        <end position="92"/>
    </location>
</feature>
<feature type="region of interest" description="Disordered" evidence="1">
    <location>
        <begin position="144"/>
        <end position="198"/>
    </location>
</feature>
<reference evidence="2 3" key="1">
    <citation type="journal article" date="2021" name="Elife">
        <title>Chloroplast acquisition without the gene transfer in kleptoplastic sea slugs, Plakobranchus ocellatus.</title>
        <authorList>
            <person name="Maeda T."/>
            <person name="Takahashi S."/>
            <person name="Yoshida T."/>
            <person name="Shimamura S."/>
            <person name="Takaki Y."/>
            <person name="Nagai Y."/>
            <person name="Toyoda A."/>
            <person name="Suzuki Y."/>
            <person name="Arimoto A."/>
            <person name="Ishii H."/>
            <person name="Satoh N."/>
            <person name="Nishiyama T."/>
            <person name="Hasebe M."/>
            <person name="Maruyama T."/>
            <person name="Minagawa J."/>
            <person name="Obokata J."/>
            <person name="Shigenobu S."/>
        </authorList>
    </citation>
    <scope>NUCLEOTIDE SEQUENCE [LARGE SCALE GENOMIC DNA]</scope>
</reference>
<sequence>MPTEIRIVLPDMGIDDSISTITDADNFDGNCNYQTNGNIANKVIQGSNDSFVKCTNAHHAANGFQSLNDTNQRNSKTVGYNNKNSSFESFPNVSIGPKNVKIYSQQNGHDNAAERNNSSENQQSSYSSSSRVVLHQTQHQLLDIDFQPGQGPSPVVLDKDRSSYQSSHKTPSPAVHEASNTSEATKATQARGDAKMNKSVRPSLTETYGEWWTLLLFCI</sequence>
<evidence type="ECO:0000313" key="3">
    <source>
        <dbReference type="Proteomes" id="UP000762676"/>
    </source>
</evidence>
<evidence type="ECO:0000256" key="1">
    <source>
        <dbReference type="SAM" id="MobiDB-lite"/>
    </source>
</evidence>
<protein>
    <submittedName>
        <fullName evidence="2">Uncharacterized protein</fullName>
    </submittedName>
</protein>
<comment type="caution">
    <text evidence="2">The sequence shown here is derived from an EMBL/GenBank/DDBJ whole genome shotgun (WGS) entry which is preliminary data.</text>
</comment>
<gene>
    <name evidence="2" type="ORF">ElyMa_006754900</name>
</gene>
<feature type="compositionally biased region" description="Polar residues" evidence="1">
    <location>
        <begin position="178"/>
        <end position="188"/>
    </location>
</feature>
<proteinExistence type="predicted"/>
<accession>A0AAV4J0L2</accession>